<dbReference type="RefSeq" id="WP_226586580.1">
    <property type="nucleotide sequence ID" value="NZ_BLAY01000095.1"/>
</dbReference>
<dbReference type="EMBL" id="BLAY01000095">
    <property type="protein sequence ID" value="GET40606.1"/>
    <property type="molecule type" value="Genomic_DNA"/>
</dbReference>
<protein>
    <submittedName>
        <fullName evidence="1">Uncharacterized protein</fullName>
    </submittedName>
</protein>
<organism evidence="1 2">
    <name type="scientific">Microseira wollei NIES-4236</name>
    <dbReference type="NCBI Taxonomy" id="2530354"/>
    <lineage>
        <taxon>Bacteria</taxon>
        <taxon>Bacillati</taxon>
        <taxon>Cyanobacteriota</taxon>
        <taxon>Cyanophyceae</taxon>
        <taxon>Oscillatoriophycideae</taxon>
        <taxon>Aerosakkonematales</taxon>
        <taxon>Aerosakkonemataceae</taxon>
        <taxon>Microseira</taxon>
    </lineage>
</organism>
<name>A0AAV3XGP1_9CYAN</name>
<gene>
    <name evidence="1" type="ORF">MiSe_54170</name>
</gene>
<sequence length="126" mass="14241">MMNLELSQSDPFHNLKVTLLLESLTSGQVAASVREFPDCRVKAETREAAIMLRIAIANAQIQATFLERLKNIEAITWNVPIQTSEPNWMKFAGVFKDDADFVAIMESIRAERTSDDDSEVDPSYYL</sequence>
<dbReference type="AlphaFoldDB" id="A0AAV3XGP1"/>
<reference evidence="1" key="1">
    <citation type="submission" date="2019-10" db="EMBL/GenBank/DDBJ databases">
        <title>Draft genome sequece of Microseira wollei NIES-4236.</title>
        <authorList>
            <person name="Yamaguchi H."/>
            <person name="Suzuki S."/>
            <person name="Kawachi M."/>
        </authorList>
    </citation>
    <scope>NUCLEOTIDE SEQUENCE</scope>
    <source>
        <strain evidence="1">NIES-4236</strain>
    </source>
</reference>
<evidence type="ECO:0000313" key="1">
    <source>
        <dbReference type="EMBL" id="GET40606.1"/>
    </source>
</evidence>
<accession>A0AAV3XGP1</accession>
<comment type="caution">
    <text evidence="1">The sequence shown here is derived from an EMBL/GenBank/DDBJ whole genome shotgun (WGS) entry which is preliminary data.</text>
</comment>
<keyword evidence="2" id="KW-1185">Reference proteome</keyword>
<dbReference type="Proteomes" id="UP001050975">
    <property type="component" value="Unassembled WGS sequence"/>
</dbReference>
<proteinExistence type="predicted"/>
<evidence type="ECO:0000313" key="2">
    <source>
        <dbReference type="Proteomes" id="UP001050975"/>
    </source>
</evidence>